<proteinExistence type="predicted"/>
<reference evidence="1 2" key="1">
    <citation type="submission" date="2020-02" db="EMBL/GenBank/DDBJ databases">
        <title>A chromosome-scale genome assembly of the black bullhead catfish (Ameiurus melas).</title>
        <authorList>
            <person name="Wen M."/>
            <person name="Zham M."/>
            <person name="Cabau C."/>
            <person name="Klopp C."/>
            <person name="Donnadieu C."/>
            <person name="Roques C."/>
            <person name="Bouchez O."/>
            <person name="Lampietro C."/>
            <person name="Jouanno E."/>
            <person name="Herpin A."/>
            <person name="Louis A."/>
            <person name="Berthelot C."/>
            <person name="Parey E."/>
            <person name="Roest-Crollius H."/>
            <person name="Braasch I."/>
            <person name="Postlethwait J."/>
            <person name="Robinson-Rechavi M."/>
            <person name="Echchiki A."/>
            <person name="Begum T."/>
            <person name="Montfort J."/>
            <person name="Schartl M."/>
            <person name="Bobe J."/>
            <person name="Guiguen Y."/>
        </authorList>
    </citation>
    <scope>NUCLEOTIDE SEQUENCE [LARGE SCALE GENOMIC DNA]</scope>
    <source>
        <strain evidence="1">M_S1</strain>
        <tissue evidence="1">Blood</tissue>
    </source>
</reference>
<evidence type="ECO:0000313" key="1">
    <source>
        <dbReference type="EMBL" id="KAF4093635.1"/>
    </source>
</evidence>
<dbReference type="Proteomes" id="UP000593565">
    <property type="component" value="Unassembled WGS sequence"/>
</dbReference>
<organism evidence="1 2">
    <name type="scientific">Ameiurus melas</name>
    <name type="common">Black bullhead</name>
    <name type="synonym">Silurus melas</name>
    <dbReference type="NCBI Taxonomy" id="219545"/>
    <lineage>
        <taxon>Eukaryota</taxon>
        <taxon>Metazoa</taxon>
        <taxon>Chordata</taxon>
        <taxon>Craniata</taxon>
        <taxon>Vertebrata</taxon>
        <taxon>Euteleostomi</taxon>
        <taxon>Actinopterygii</taxon>
        <taxon>Neopterygii</taxon>
        <taxon>Teleostei</taxon>
        <taxon>Ostariophysi</taxon>
        <taxon>Siluriformes</taxon>
        <taxon>Ictaluridae</taxon>
        <taxon>Ameiurus</taxon>
    </lineage>
</organism>
<feature type="non-terminal residue" evidence="1">
    <location>
        <position position="1"/>
    </location>
</feature>
<evidence type="ECO:0000313" key="2">
    <source>
        <dbReference type="Proteomes" id="UP000593565"/>
    </source>
</evidence>
<keyword evidence="2" id="KW-1185">Reference proteome</keyword>
<name>A0A7J6BEU7_AMEME</name>
<accession>A0A7J6BEU7</accession>
<dbReference type="AlphaFoldDB" id="A0A7J6BEU7"/>
<comment type="caution">
    <text evidence="1">The sequence shown here is derived from an EMBL/GenBank/DDBJ whole genome shotgun (WGS) entry which is preliminary data.</text>
</comment>
<dbReference type="EMBL" id="JAAGNN010000001">
    <property type="protein sequence ID" value="KAF4093635.1"/>
    <property type="molecule type" value="Genomic_DNA"/>
</dbReference>
<gene>
    <name evidence="1" type="ORF">AMELA_G00004150</name>
</gene>
<protein>
    <submittedName>
        <fullName evidence="1">Uncharacterized protein</fullName>
    </submittedName>
</protein>
<sequence>SLSLSLSLPLPPSLSLSLSLSLPPFLSPPSLSLPPSLTFSLPPSFLPCLFESLRHTSATSWMAEWRASSAAAPPTLPSLELWRERVARSTPRASLALAARAKPRPLQASTRAVMFGLVCLSGWLLTAGVTA</sequence>